<organism evidence="2 3">
    <name type="scientific">Rousettus aegyptiacus</name>
    <name type="common">Egyptian fruit bat</name>
    <name type="synonym">Pteropus aegyptiacus</name>
    <dbReference type="NCBI Taxonomy" id="9407"/>
    <lineage>
        <taxon>Eukaryota</taxon>
        <taxon>Metazoa</taxon>
        <taxon>Chordata</taxon>
        <taxon>Craniata</taxon>
        <taxon>Vertebrata</taxon>
        <taxon>Euteleostomi</taxon>
        <taxon>Mammalia</taxon>
        <taxon>Eutheria</taxon>
        <taxon>Laurasiatheria</taxon>
        <taxon>Chiroptera</taxon>
        <taxon>Yinpterochiroptera</taxon>
        <taxon>Pteropodoidea</taxon>
        <taxon>Pteropodidae</taxon>
        <taxon>Rousettinae</taxon>
        <taxon>Rousettus</taxon>
    </lineage>
</organism>
<dbReference type="AlphaFoldDB" id="A0A7J8D669"/>
<protein>
    <submittedName>
        <fullName evidence="2">Uncharacterized protein</fullName>
    </submittedName>
</protein>
<dbReference type="Proteomes" id="UP000593571">
    <property type="component" value="Unassembled WGS sequence"/>
</dbReference>
<gene>
    <name evidence="2" type="ORF">HJG63_008776</name>
</gene>
<name>A0A7J8D669_ROUAE</name>
<evidence type="ECO:0000313" key="2">
    <source>
        <dbReference type="EMBL" id="KAF6418754.1"/>
    </source>
</evidence>
<evidence type="ECO:0000256" key="1">
    <source>
        <dbReference type="SAM" id="MobiDB-lite"/>
    </source>
</evidence>
<evidence type="ECO:0000313" key="3">
    <source>
        <dbReference type="Proteomes" id="UP000593571"/>
    </source>
</evidence>
<dbReference type="EMBL" id="JACASE010000013">
    <property type="protein sequence ID" value="KAF6418754.1"/>
    <property type="molecule type" value="Genomic_DNA"/>
</dbReference>
<feature type="region of interest" description="Disordered" evidence="1">
    <location>
        <begin position="1"/>
        <end position="45"/>
    </location>
</feature>
<comment type="caution">
    <text evidence="2">The sequence shown here is derived from an EMBL/GenBank/DDBJ whole genome shotgun (WGS) entry which is preliminary data.</text>
</comment>
<reference evidence="2 3" key="1">
    <citation type="journal article" date="2020" name="Nature">
        <title>Six reference-quality genomes reveal evolution of bat adaptations.</title>
        <authorList>
            <person name="Jebb D."/>
            <person name="Huang Z."/>
            <person name="Pippel M."/>
            <person name="Hughes G.M."/>
            <person name="Lavrichenko K."/>
            <person name="Devanna P."/>
            <person name="Winkler S."/>
            <person name="Jermiin L.S."/>
            <person name="Skirmuntt E.C."/>
            <person name="Katzourakis A."/>
            <person name="Burkitt-Gray L."/>
            <person name="Ray D.A."/>
            <person name="Sullivan K.A.M."/>
            <person name="Roscito J.G."/>
            <person name="Kirilenko B.M."/>
            <person name="Davalos L.M."/>
            <person name="Corthals A.P."/>
            <person name="Power M.L."/>
            <person name="Jones G."/>
            <person name="Ransome R.D."/>
            <person name="Dechmann D.K.N."/>
            <person name="Locatelli A.G."/>
            <person name="Puechmaille S.J."/>
            <person name="Fedrigo O."/>
            <person name="Jarvis E.D."/>
            <person name="Hiller M."/>
            <person name="Vernes S.C."/>
            <person name="Myers E.W."/>
            <person name="Teeling E.C."/>
        </authorList>
    </citation>
    <scope>NUCLEOTIDE SEQUENCE [LARGE SCALE GENOMIC DNA]</scope>
    <source>
        <strain evidence="2">MRouAeg1</strain>
        <tissue evidence="2">Muscle</tissue>
    </source>
</reference>
<proteinExistence type="predicted"/>
<accession>A0A7J8D669</accession>
<sequence>MARDWWKTRNQGRKRESEQQVEKQERGYPKKAVEGGEGLGSTDGVTHLELSNRQRMLKTDTRLDRGASISVDLLRALEVDARPLAACRRQPQTTLSKGLTTGRGGSHSSVMGKQFPCLIFLMLFTSKSGCKHVIRKLKKKQLNLPQAPWD</sequence>
<keyword evidence="3" id="KW-1185">Reference proteome</keyword>
<feature type="compositionally biased region" description="Basic and acidic residues" evidence="1">
    <location>
        <begin position="1"/>
        <end position="34"/>
    </location>
</feature>